<evidence type="ECO:0000313" key="4">
    <source>
        <dbReference type="EMBL" id="RAK31393.1"/>
    </source>
</evidence>
<proteinExistence type="predicted"/>
<evidence type="ECO:0000313" key="5">
    <source>
        <dbReference type="Proteomes" id="UP000249341"/>
    </source>
</evidence>
<reference evidence="4 5" key="1">
    <citation type="submission" date="2018-06" db="EMBL/GenBank/DDBJ databases">
        <title>Genomic Encyclopedia of Type Strains, Phase III (KMG-III): the genomes of soil and plant-associated and newly described type strains.</title>
        <authorList>
            <person name="Whitman W."/>
        </authorList>
    </citation>
    <scope>NUCLEOTIDE SEQUENCE [LARGE SCALE GENOMIC DNA]</scope>
    <source>
        <strain evidence="4 5">CGMCC 4.7090</strain>
    </source>
</reference>
<organism evidence="4 5">
    <name type="scientific">Actinoplanes lutulentus</name>
    <dbReference type="NCBI Taxonomy" id="1287878"/>
    <lineage>
        <taxon>Bacteria</taxon>
        <taxon>Bacillati</taxon>
        <taxon>Actinomycetota</taxon>
        <taxon>Actinomycetes</taxon>
        <taxon>Micromonosporales</taxon>
        <taxon>Micromonosporaceae</taxon>
        <taxon>Actinoplanes</taxon>
    </lineage>
</organism>
<sequence length="183" mass="19779">MPRRSDDTRAAILAAARSRFAADGFERATIRAIAADARIDPSMVMRYYGNKEGLFAAAAEFDLRLPDLREVPASSLGERLVGHFLVRWEEDGTLVALLRAAVSQDAAVSRITAIFAEQVGPVVARHAPDPAEVPTRAGLVATQILGFALCRYVLRLPPVVALDREAAVGWLAPTIQRYLTGAV</sequence>
<dbReference type="Gene3D" id="1.10.10.60">
    <property type="entry name" value="Homeodomain-like"/>
    <property type="match status" value="1"/>
</dbReference>
<protein>
    <submittedName>
        <fullName evidence="4">TetR family transcriptional regulator</fullName>
    </submittedName>
</protein>
<feature type="domain" description="HTH tetR-type" evidence="3">
    <location>
        <begin position="6"/>
        <end position="66"/>
    </location>
</feature>
<feature type="DNA-binding region" description="H-T-H motif" evidence="2">
    <location>
        <begin position="29"/>
        <end position="48"/>
    </location>
</feature>
<name>A0A327Z4Y8_9ACTN</name>
<dbReference type="PANTHER" id="PTHR30055">
    <property type="entry name" value="HTH-TYPE TRANSCRIPTIONAL REGULATOR RUTR"/>
    <property type="match status" value="1"/>
</dbReference>
<dbReference type="GO" id="GO:0000976">
    <property type="term" value="F:transcription cis-regulatory region binding"/>
    <property type="evidence" value="ECO:0007669"/>
    <property type="project" value="TreeGrafter"/>
</dbReference>
<accession>A0A327Z4Y8</accession>
<keyword evidence="1 2" id="KW-0238">DNA-binding</keyword>
<dbReference type="InterPro" id="IPR050109">
    <property type="entry name" value="HTH-type_TetR-like_transc_reg"/>
</dbReference>
<gene>
    <name evidence="4" type="ORF">B0I29_115200</name>
</gene>
<dbReference type="SUPFAM" id="SSF48498">
    <property type="entry name" value="Tetracyclin repressor-like, C-terminal domain"/>
    <property type="match status" value="1"/>
</dbReference>
<dbReference type="GO" id="GO:0003700">
    <property type="term" value="F:DNA-binding transcription factor activity"/>
    <property type="evidence" value="ECO:0007669"/>
    <property type="project" value="TreeGrafter"/>
</dbReference>
<dbReference type="EMBL" id="QLMJ01000015">
    <property type="protein sequence ID" value="RAK31393.1"/>
    <property type="molecule type" value="Genomic_DNA"/>
</dbReference>
<dbReference type="SUPFAM" id="SSF46689">
    <property type="entry name" value="Homeodomain-like"/>
    <property type="match status" value="1"/>
</dbReference>
<dbReference type="InterPro" id="IPR001647">
    <property type="entry name" value="HTH_TetR"/>
</dbReference>
<evidence type="ECO:0000256" key="1">
    <source>
        <dbReference type="ARBA" id="ARBA00023125"/>
    </source>
</evidence>
<dbReference type="InterPro" id="IPR041678">
    <property type="entry name" value="TetR_C_16"/>
</dbReference>
<evidence type="ECO:0000259" key="3">
    <source>
        <dbReference type="PROSITE" id="PS50977"/>
    </source>
</evidence>
<dbReference type="OrthoDB" id="3210235at2"/>
<dbReference type="RefSeq" id="WP_111652304.1">
    <property type="nucleotide sequence ID" value="NZ_JACHWI010000015.1"/>
</dbReference>
<dbReference type="Proteomes" id="UP000249341">
    <property type="component" value="Unassembled WGS sequence"/>
</dbReference>
<keyword evidence="5" id="KW-1185">Reference proteome</keyword>
<dbReference type="InterPro" id="IPR036271">
    <property type="entry name" value="Tet_transcr_reg_TetR-rel_C_sf"/>
</dbReference>
<evidence type="ECO:0000256" key="2">
    <source>
        <dbReference type="PROSITE-ProRule" id="PRU00335"/>
    </source>
</evidence>
<comment type="caution">
    <text evidence="4">The sequence shown here is derived from an EMBL/GenBank/DDBJ whole genome shotgun (WGS) entry which is preliminary data.</text>
</comment>
<dbReference type="Pfam" id="PF00440">
    <property type="entry name" value="TetR_N"/>
    <property type="match status" value="1"/>
</dbReference>
<dbReference type="PROSITE" id="PS50977">
    <property type="entry name" value="HTH_TETR_2"/>
    <property type="match status" value="1"/>
</dbReference>
<dbReference type="Pfam" id="PF17920">
    <property type="entry name" value="TetR_C_16"/>
    <property type="match status" value="1"/>
</dbReference>
<dbReference type="AlphaFoldDB" id="A0A327Z4Y8"/>
<dbReference type="InterPro" id="IPR009057">
    <property type="entry name" value="Homeodomain-like_sf"/>
</dbReference>
<dbReference type="PANTHER" id="PTHR30055:SF235">
    <property type="entry name" value="TRANSCRIPTIONAL REGULATORY PROTEIN"/>
    <property type="match status" value="1"/>
</dbReference>
<dbReference type="Gene3D" id="1.10.357.10">
    <property type="entry name" value="Tetracycline Repressor, domain 2"/>
    <property type="match status" value="1"/>
</dbReference>